<dbReference type="Pfam" id="PF13609">
    <property type="entry name" value="Porin_4"/>
    <property type="match status" value="1"/>
</dbReference>
<dbReference type="GO" id="GO:0009279">
    <property type="term" value="C:cell outer membrane"/>
    <property type="evidence" value="ECO:0007669"/>
    <property type="project" value="UniProtKB-SubCell"/>
</dbReference>
<comment type="subunit">
    <text evidence="2">Homotrimer.</text>
</comment>
<dbReference type="GO" id="GO:0006811">
    <property type="term" value="P:monoatomic ion transport"/>
    <property type="evidence" value="ECO:0007669"/>
    <property type="project" value="UniProtKB-KW"/>
</dbReference>
<dbReference type="GO" id="GO:0046930">
    <property type="term" value="C:pore complex"/>
    <property type="evidence" value="ECO:0007669"/>
    <property type="project" value="UniProtKB-KW"/>
</dbReference>
<name>A0A848I9C1_9BURK</name>
<sequence length="354" mass="37643">MVGTLLFPAAAWAQGSVTLYGTLDMGFLYTNKSLDVATGQNSGKQAELISSAMEPSVFGMQGQEDLGGGMKAKFKLESGISLANGGFDNSNENLFGRQAWVSLWSNYGEVKAGVQYSPFILALFDSDPRSMAQFGSAITVYANNTFSGTFNSNAISYTSPKIAGLTASAMYVLGGVAGDFHAGRQYSASLKYEYGGLMVNAAVDDESNSNDAAVNGSFFTQPFEGRTVGVAYRFATVNVKASFTNYKGPQMVVDGVTSGGDSNVWNIGFDYFALPELDINSGVWIVRDPHDSNNHSMTWALGTTYFLSKTTSLYAQIGVVNNHGADVYGLDRDGAQEGVKGTTMGASLGIVHKF</sequence>
<keyword evidence="3" id="KW-0813">Transport</keyword>
<dbReference type="Gene3D" id="2.40.160.10">
    <property type="entry name" value="Porin"/>
    <property type="match status" value="1"/>
</dbReference>
<keyword evidence="10" id="KW-0998">Cell outer membrane</keyword>
<keyword evidence="6" id="KW-0732">Signal</keyword>
<evidence type="ECO:0000313" key="13">
    <source>
        <dbReference type="Proteomes" id="UP000544134"/>
    </source>
</evidence>
<dbReference type="InterPro" id="IPR033900">
    <property type="entry name" value="Gram_neg_porin_domain"/>
</dbReference>
<dbReference type="AlphaFoldDB" id="A0A848I9C1"/>
<evidence type="ECO:0000256" key="9">
    <source>
        <dbReference type="ARBA" id="ARBA00023136"/>
    </source>
</evidence>
<evidence type="ECO:0000256" key="10">
    <source>
        <dbReference type="ARBA" id="ARBA00023237"/>
    </source>
</evidence>
<accession>A0A848I9C1</accession>
<gene>
    <name evidence="12" type="ORF">HHL24_03805</name>
</gene>
<dbReference type="Proteomes" id="UP000544134">
    <property type="component" value="Unassembled WGS sequence"/>
</dbReference>
<evidence type="ECO:0000256" key="1">
    <source>
        <dbReference type="ARBA" id="ARBA00004571"/>
    </source>
</evidence>
<dbReference type="EMBL" id="JABBGJ010000003">
    <property type="protein sequence ID" value="NML97085.1"/>
    <property type="molecule type" value="Genomic_DNA"/>
</dbReference>
<dbReference type="PANTHER" id="PTHR34501:SF9">
    <property type="entry name" value="MAJOR OUTER MEMBRANE PROTEIN P.IA"/>
    <property type="match status" value="1"/>
</dbReference>
<reference evidence="12 13" key="1">
    <citation type="submission" date="2020-04" db="EMBL/GenBank/DDBJ databases">
        <title>Paraburkholderia sp. RP-4-7 isolated from soil.</title>
        <authorList>
            <person name="Dahal R.H."/>
        </authorList>
    </citation>
    <scope>NUCLEOTIDE SEQUENCE [LARGE SCALE GENOMIC DNA]</scope>
    <source>
        <strain evidence="12 13">RP-4-7</strain>
    </source>
</reference>
<proteinExistence type="predicted"/>
<dbReference type="PRINTS" id="PR00184">
    <property type="entry name" value="NEISSPPORIN"/>
</dbReference>
<evidence type="ECO:0000256" key="5">
    <source>
        <dbReference type="ARBA" id="ARBA00022692"/>
    </source>
</evidence>
<keyword evidence="5" id="KW-0812">Transmembrane</keyword>
<keyword evidence="8" id="KW-0626">Porin</keyword>
<evidence type="ECO:0000256" key="3">
    <source>
        <dbReference type="ARBA" id="ARBA00022448"/>
    </source>
</evidence>
<dbReference type="RefSeq" id="WP_169484096.1">
    <property type="nucleotide sequence ID" value="NZ_JABBGJ010000003.1"/>
</dbReference>
<comment type="caution">
    <text evidence="12">The sequence shown here is derived from an EMBL/GenBank/DDBJ whole genome shotgun (WGS) entry which is preliminary data.</text>
</comment>
<organism evidence="12 13">
    <name type="scientific">Paraburkholderia polaris</name>
    <dbReference type="NCBI Taxonomy" id="2728848"/>
    <lineage>
        <taxon>Bacteria</taxon>
        <taxon>Pseudomonadati</taxon>
        <taxon>Pseudomonadota</taxon>
        <taxon>Betaproteobacteria</taxon>
        <taxon>Burkholderiales</taxon>
        <taxon>Burkholderiaceae</taxon>
        <taxon>Paraburkholderia</taxon>
    </lineage>
</organism>
<dbReference type="InterPro" id="IPR023614">
    <property type="entry name" value="Porin_dom_sf"/>
</dbReference>
<dbReference type="InterPro" id="IPR002299">
    <property type="entry name" value="Porin_Neis"/>
</dbReference>
<dbReference type="InterPro" id="IPR050298">
    <property type="entry name" value="Gram-neg_bact_OMP"/>
</dbReference>
<keyword evidence="4" id="KW-1134">Transmembrane beta strand</keyword>
<dbReference type="CDD" id="cd00342">
    <property type="entry name" value="gram_neg_porins"/>
    <property type="match status" value="1"/>
</dbReference>
<keyword evidence="7" id="KW-0406">Ion transport</keyword>
<evidence type="ECO:0000256" key="2">
    <source>
        <dbReference type="ARBA" id="ARBA00011233"/>
    </source>
</evidence>
<evidence type="ECO:0000256" key="4">
    <source>
        <dbReference type="ARBA" id="ARBA00022452"/>
    </source>
</evidence>
<dbReference type="GO" id="GO:0015288">
    <property type="term" value="F:porin activity"/>
    <property type="evidence" value="ECO:0007669"/>
    <property type="project" value="UniProtKB-KW"/>
</dbReference>
<keyword evidence="9" id="KW-0472">Membrane</keyword>
<dbReference type="PANTHER" id="PTHR34501">
    <property type="entry name" value="PROTEIN YDDL-RELATED"/>
    <property type="match status" value="1"/>
</dbReference>
<comment type="subcellular location">
    <subcellularLocation>
        <location evidence="1">Cell outer membrane</location>
        <topology evidence="1">Multi-pass membrane protein</topology>
    </subcellularLocation>
</comment>
<dbReference type="SUPFAM" id="SSF56935">
    <property type="entry name" value="Porins"/>
    <property type="match status" value="1"/>
</dbReference>
<evidence type="ECO:0000256" key="7">
    <source>
        <dbReference type="ARBA" id="ARBA00023065"/>
    </source>
</evidence>
<feature type="domain" description="Porin" evidence="11">
    <location>
        <begin position="6"/>
        <end position="324"/>
    </location>
</feature>
<evidence type="ECO:0000259" key="11">
    <source>
        <dbReference type="Pfam" id="PF13609"/>
    </source>
</evidence>
<evidence type="ECO:0000313" key="12">
    <source>
        <dbReference type="EMBL" id="NML97085.1"/>
    </source>
</evidence>
<evidence type="ECO:0000256" key="6">
    <source>
        <dbReference type="ARBA" id="ARBA00022729"/>
    </source>
</evidence>
<protein>
    <submittedName>
        <fullName evidence="12">Porin</fullName>
    </submittedName>
</protein>
<keyword evidence="13" id="KW-1185">Reference proteome</keyword>
<evidence type="ECO:0000256" key="8">
    <source>
        <dbReference type="ARBA" id="ARBA00023114"/>
    </source>
</evidence>